<organism evidence="1">
    <name type="scientific">hydrocarbon metagenome</name>
    <dbReference type="NCBI Taxonomy" id="938273"/>
    <lineage>
        <taxon>unclassified sequences</taxon>
        <taxon>metagenomes</taxon>
        <taxon>ecological metagenomes</taxon>
    </lineage>
</organism>
<gene>
    <name evidence="1" type="ORF">ASZ90_007038</name>
</gene>
<name>A0A0W8FR91_9ZZZZ</name>
<protein>
    <submittedName>
        <fullName evidence="1">Uncharacterized protein</fullName>
    </submittedName>
</protein>
<dbReference type="EMBL" id="LNQE01000918">
    <property type="protein sequence ID" value="KUG23166.1"/>
    <property type="molecule type" value="Genomic_DNA"/>
</dbReference>
<reference evidence="1" key="1">
    <citation type="journal article" date="2015" name="Proc. Natl. Acad. Sci. U.S.A.">
        <title>Networks of energetic and metabolic interactions define dynamics in microbial communities.</title>
        <authorList>
            <person name="Embree M."/>
            <person name="Liu J.K."/>
            <person name="Al-Bassam M.M."/>
            <person name="Zengler K."/>
        </authorList>
    </citation>
    <scope>NUCLEOTIDE SEQUENCE</scope>
</reference>
<proteinExistence type="predicted"/>
<evidence type="ECO:0000313" key="1">
    <source>
        <dbReference type="EMBL" id="KUG23166.1"/>
    </source>
</evidence>
<sequence length="46" mass="5442">MLSFYKLYVLIIPDSSEIDYIIIFLYKSTIAGKKDRNLINIQEFIV</sequence>
<dbReference type="AlphaFoldDB" id="A0A0W8FR91"/>
<accession>A0A0W8FR91</accession>
<comment type="caution">
    <text evidence="1">The sequence shown here is derived from an EMBL/GenBank/DDBJ whole genome shotgun (WGS) entry which is preliminary data.</text>
</comment>